<evidence type="ECO:0000313" key="2">
    <source>
        <dbReference type="EMBL" id="GGI03449.1"/>
    </source>
</evidence>
<dbReference type="GO" id="GO:0016853">
    <property type="term" value="F:isomerase activity"/>
    <property type="evidence" value="ECO:0007669"/>
    <property type="project" value="UniProtKB-KW"/>
</dbReference>
<reference evidence="2" key="2">
    <citation type="submission" date="2020-09" db="EMBL/GenBank/DDBJ databases">
        <authorList>
            <person name="Sun Q."/>
            <person name="Zhou Y."/>
        </authorList>
    </citation>
    <scope>NUCLEOTIDE SEQUENCE</scope>
    <source>
        <strain evidence="2">CGMCC 1.14988</strain>
    </source>
</reference>
<dbReference type="Gene3D" id="3.20.20.150">
    <property type="entry name" value="Divalent-metal-dependent TIM barrel enzymes"/>
    <property type="match status" value="1"/>
</dbReference>
<keyword evidence="2" id="KW-0413">Isomerase</keyword>
<sequence length="386" mass="41493">MRLRARDGSTLHLAYCSNVHAEESATAVADRLEGIAARLRTHLAVPSIGVGLWLAAPAAAALCRDDTARAAFARRLTDAGVEIVTCNAFPYAAFHAPVVKREVYRPDWADPRRLAYTLDVATVLADLLPGDVAEGSISTLPLGWRAWLDADGRAAAARALREVGQRLDELAERTGRRIRLGLEPEPGCTLDTALAVTEWVAELGHQAIGVSLDACHLAVEFEDPATVARRLREAGCPVVKLQVANALRSPGGSADEHHDRLARYAEPRFLHQTRAVDATGTVLGTDDLPEALRGGLPTGPQWRSHVHVPVHRAEGTTRDVLEAVLDEVVGGAAPLTSHLEVETYTWTVLPPGERPTTDVQLADALARELAWTRDALLARGCTSEAP</sequence>
<dbReference type="AlphaFoldDB" id="A0A8J3A7X4"/>
<organism evidence="2 3">
    <name type="scientific">Egicoccus halophilus</name>
    <dbReference type="NCBI Taxonomy" id="1670830"/>
    <lineage>
        <taxon>Bacteria</taxon>
        <taxon>Bacillati</taxon>
        <taxon>Actinomycetota</taxon>
        <taxon>Nitriliruptoria</taxon>
        <taxon>Egicoccales</taxon>
        <taxon>Egicoccaceae</taxon>
        <taxon>Egicoccus</taxon>
    </lineage>
</organism>
<evidence type="ECO:0000259" key="1">
    <source>
        <dbReference type="Pfam" id="PF01261"/>
    </source>
</evidence>
<dbReference type="OrthoDB" id="9785907at2"/>
<reference evidence="2" key="1">
    <citation type="journal article" date="2014" name="Int. J. Syst. Evol. Microbiol.">
        <title>Complete genome sequence of Corynebacterium casei LMG S-19264T (=DSM 44701T), isolated from a smear-ripened cheese.</title>
        <authorList>
            <consortium name="US DOE Joint Genome Institute (JGI-PGF)"/>
            <person name="Walter F."/>
            <person name="Albersmeier A."/>
            <person name="Kalinowski J."/>
            <person name="Ruckert C."/>
        </authorList>
    </citation>
    <scope>NUCLEOTIDE SEQUENCE</scope>
    <source>
        <strain evidence="2">CGMCC 1.14988</strain>
    </source>
</reference>
<dbReference type="EMBL" id="BMHA01000001">
    <property type="protein sequence ID" value="GGI03449.1"/>
    <property type="molecule type" value="Genomic_DNA"/>
</dbReference>
<dbReference type="Pfam" id="PF01261">
    <property type="entry name" value="AP_endonuc_2"/>
    <property type="match status" value="1"/>
</dbReference>
<feature type="domain" description="Xylose isomerase-like TIM barrel" evidence="1">
    <location>
        <begin position="65"/>
        <end position="258"/>
    </location>
</feature>
<dbReference type="RefSeq" id="WP_130648427.1">
    <property type="nucleotide sequence ID" value="NZ_BMHA01000001.1"/>
</dbReference>
<gene>
    <name evidence="2" type="ORF">GCM10011354_04090</name>
</gene>
<comment type="caution">
    <text evidence="2">The sequence shown here is derived from an EMBL/GenBank/DDBJ whole genome shotgun (WGS) entry which is preliminary data.</text>
</comment>
<keyword evidence="3" id="KW-1185">Reference proteome</keyword>
<dbReference type="SUPFAM" id="SSF51658">
    <property type="entry name" value="Xylose isomerase-like"/>
    <property type="match status" value="1"/>
</dbReference>
<evidence type="ECO:0000313" key="3">
    <source>
        <dbReference type="Proteomes" id="UP000650511"/>
    </source>
</evidence>
<accession>A0A8J3A7X4</accession>
<dbReference type="InterPro" id="IPR036237">
    <property type="entry name" value="Xyl_isomerase-like_sf"/>
</dbReference>
<dbReference type="Proteomes" id="UP000650511">
    <property type="component" value="Unassembled WGS sequence"/>
</dbReference>
<protein>
    <submittedName>
        <fullName evidence="2">Xylose isomerase</fullName>
    </submittedName>
</protein>
<dbReference type="NCBIfam" id="NF035939">
    <property type="entry name" value="TIM_EboE"/>
    <property type="match status" value="1"/>
</dbReference>
<proteinExistence type="predicted"/>
<name>A0A8J3A7X4_9ACTN</name>
<dbReference type="InterPro" id="IPR013022">
    <property type="entry name" value="Xyl_isomerase-like_TIM-brl"/>
</dbReference>